<dbReference type="PRINTS" id="PR00789">
    <property type="entry name" value="OSIALOPTASE"/>
</dbReference>
<keyword evidence="10" id="KW-1185">Reference proteome</keyword>
<proteinExistence type="predicted"/>
<comment type="catalytic activity">
    <reaction evidence="7">
        <text>L-threonylcarbamoyladenylate + adenosine(37) in tRNA = N(6)-L-threonylcarbamoyladenosine(37) in tRNA + AMP + H(+)</text>
        <dbReference type="Rhea" id="RHEA:37059"/>
        <dbReference type="Rhea" id="RHEA-COMP:10162"/>
        <dbReference type="Rhea" id="RHEA-COMP:10163"/>
        <dbReference type="ChEBI" id="CHEBI:15378"/>
        <dbReference type="ChEBI" id="CHEBI:73682"/>
        <dbReference type="ChEBI" id="CHEBI:74411"/>
        <dbReference type="ChEBI" id="CHEBI:74418"/>
        <dbReference type="ChEBI" id="CHEBI:456215"/>
        <dbReference type="EC" id="2.3.1.234"/>
    </reaction>
</comment>
<gene>
    <name evidence="9" type="ORF">XM53_05135</name>
</gene>
<name>A0A0T5NYY6_9RHOB</name>
<keyword evidence="3" id="KW-0819">tRNA processing</keyword>
<evidence type="ECO:0000256" key="2">
    <source>
        <dbReference type="ARBA" id="ARBA00022679"/>
    </source>
</evidence>
<protein>
    <recommendedName>
        <fullName evidence="1">N(6)-L-threonylcarbamoyladenine synthase</fullName>
        <ecNumber evidence="1">2.3.1.234</ecNumber>
    </recommendedName>
</protein>
<dbReference type="STRING" id="1641875.XM53_05135"/>
<evidence type="ECO:0000313" key="9">
    <source>
        <dbReference type="EMBL" id="KRS14109.1"/>
    </source>
</evidence>
<dbReference type="GO" id="GO:0061711">
    <property type="term" value="F:tRNA N(6)-L-threonylcarbamoyladenine synthase activity"/>
    <property type="evidence" value="ECO:0007669"/>
    <property type="project" value="UniProtKB-EC"/>
</dbReference>
<evidence type="ECO:0000256" key="5">
    <source>
        <dbReference type="ARBA" id="ARBA00023004"/>
    </source>
</evidence>
<dbReference type="PATRIC" id="fig|1641875.4.peg.3049"/>
<dbReference type="SUPFAM" id="SSF53067">
    <property type="entry name" value="Actin-like ATPase domain"/>
    <property type="match status" value="1"/>
</dbReference>
<dbReference type="InterPro" id="IPR043129">
    <property type="entry name" value="ATPase_NBD"/>
</dbReference>
<dbReference type="EMBL" id="LAXJ01000003">
    <property type="protein sequence ID" value="KRS14109.1"/>
    <property type="molecule type" value="Genomic_DNA"/>
</dbReference>
<keyword evidence="6" id="KW-0012">Acyltransferase</keyword>
<evidence type="ECO:0000256" key="1">
    <source>
        <dbReference type="ARBA" id="ARBA00012156"/>
    </source>
</evidence>
<accession>A0A0T5NYY6</accession>
<sequence length="213" mass="21564">MSFDTSGPWLEVLLLSRQEVLSQHSSDMAKGQAEALFPALEDVLSSAGAEWANLDAIGVGTGPGNFTGIRISVSAARGLALALDIPAVGVSILEAVAFGQDGPVLATRDAPLGQLYVQGFGTRRPVAPALLTMDAIDPALGEPGLVCVGPAAEAVAERIGATAVAPKHATASAIARIAAKRMSGEIAAPAPLYLKPADAAPSREAPPVILDDA</sequence>
<dbReference type="InterPro" id="IPR017861">
    <property type="entry name" value="KAE1/TsaD"/>
</dbReference>
<dbReference type="NCBIfam" id="TIGR03725">
    <property type="entry name" value="T6A_YeaZ"/>
    <property type="match status" value="1"/>
</dbReference>
<evidence type="ECO:0000259" key="8">
    <source>
        <dbReference type="Pfam" id="PF00814"/>
    </source>
</evidence>
<evidence type="ECO:0000256" key="4">
    <source>
        <dbReference type="ARBA" id="ARBA00022723"/>
    </source>
</evidence>
<evidence type="ECO:0000256" key="7">
    <source>
        <dbReference type="ARBA" id="ARBA00048117"/>
    </source>
</evidence>
<evidence type="ECO:0000256" key="6">
    <source>
        <dbReference type="ARBA" id="ARBA00023315"/>
    </source>
</evidence>
<dbReference type="GO" id="GO:0002949">
    <property type="term" value="P:tRNA threonylcarbamoyladenosine modification"/>
    <property type="evidence" value="ECO:0007669"/>
    <property type="project" value="InterPro"/>
</dbReference>
<dbReference type="GO" id="GO:0046872">
    <property type="term" value="F:metal ion binding"/>
    <property type="evidence" value="ECO:0007669"/>
    <property type="project" value="UniProtKB-KW"/>
</dbReference>
<dbReference type="Pfam" id="PF00814">
    <property type="entry name" value="TsaD"/>
    <property type="match status" value="1"/>
</dbReference>
<dbReference type="GO" id="GO:0005829">
    <property type="term" value="C:cytosol"/>
    <property type="evidence" value="ECO:0007669"/>
    <property type="project" value="TreeGrafter"/>
</dbReference>
<feature type="domain" description="Gcp-like" evidence="8">
    <location>
        <begin position="29"/>
        <end position="143"/>
    </location>
</feature>
<dbReference type="Proteomes" id="UP000051295">
    <property type="component" value="Unassembled WGS sequence"/>
</dbReference>
<keyword evidence="5" id="KW-0408">Iron</keyword>
<dbReference type="Gene3D" id="3.30.420.40">
    <property type="match status" value="2"/>
</dbReference>
<dbReference type="AlphaFoldDB" id="A0A0T5NYY6"/>
<evidence type="ECO:0000256" key="3">
    <source>
        <dbReference type="ARBA" id="ARBA00022694"/>
    </source>
</evidence>
<dbReference type="InterPro" id="IPR022496">
    <property type="entry name" value="T6A_TsaB"/>
</dbReference>
<keyword evidence="4" id="KW-0479">Metal-binding</keyword>
<organism evidence="9 10">
    <name type="scientific">Roseovarius atlanticus</name>
    <dbReference type="NCBI Taxonomy" id="1641875"/>
    <lineage>
        <taxon>Bacteria</taxon>
        <taxon>Pseudomonadati</taxon>
        <taxon>Pseudomonadota</taxon>
        <taxon>Alphaproteobacteria</taxon>
        <taxon>Rhodobacterales</taxon>
        <taxon>Roseobacteraceae</taxon>
        <taxon>Roseovarius</taxon>
    </lineage>
</organism>
<evidence type="ECO:0000313" key="10">
    <source>
        <dbReference type="Proteomes" id="UP000051295"/>
    </source>
</evidence>
<dbReference type="EC" id="2.3.1.234" evidence="1"/>
<comment type="caution">
    <text evidence="9">The sequence shown here is derived from an EMBL/GenBank/DDBJ whole genome shotgun (WGS) entry which is preliminary data.</text>
</comment>
<dbReference type="InterPro" id="IPR000905">
    <property type="entry name" value="Gcp-like_dom"/>
</dbReference>
<dbReference type="PANTHER" id="PTHR11735:SF11">
    <property type="entry name" value="TRNA THREONYLCARBAMOYLADENOSINE BIOSYNTHESIS PROTEIN TSAB"/>
    <property type="match status" value="1"/>
</dbReference>
<reference evidence="9 10" key="1">
    <citation type="submission" date="2015-04" db="EMBL/GenBank/DDBJ databases">
        <title>The draft genome sequence of Roseovarius sp.R12b.</title>
        <authorList>
            <person name="Li G."/>
            <person name="Lai Q."/>
            <person name="Shao Z."/>
            <person name="Yan P."/>
        </authorList>
    </citation>
    <scope>NUCLEOTIDE SEQUENCE [LARGE SCALE GENOMIC DNA]</scope>
    <source>
        <strain evidence="9 10">R12B</strain>
    </source>
</reference>
<keyword evidence="2" id="KW-0808">Transferase</keyword>
<dbReference type="PANTHER" id="PTHR11735">
    <property type="entry name" value="TRNA N6-ADENOSINE THREONYLCARBAMOYLTRANSFERASE"/>
    <property type="match status" value="1"/>
</dbReference>